<dbReference type="InterPro" id="IPR014030">
    <property type="entry name" value="Ketoacyl_synth_N"/>
</dbReference>
<gene>
    <name evidence="15" type="ORF">DC20_06665</name>
</gene>
<organism evidence="15 16">
    <name type="scientific">Rufibacter tibetensis</name>
    <dbReference type="NCBI Taxonomy" id="512763"/>
    <lineage>
        <taxon>Bacteria</taxon>
        <taxon>Pseudomonadati</taxon>
        <taxon>Bacteroidota</taxon>
        <taxon>Cytophagia</taxon>
        <taxon>Cytophagales</taxon>
        <taxon>Hymenobacteraceae</taxon>
        <taxon>Rufibacter</taxon>
    </lineage>
</organism>
<evidence type="ECO:0000256" key="2">
    <source>
        <dbReference type="ARBA" id="ARBA00008467"/>
    </source>
</evidence>
<keyword evidence="9 11" id="KW-0275">Fatty acid biosynthesis</keyword>
<dbReference type="AlphaFoldDB" id="A0A0P0C1G5"/>
<keyword evidence="10 11" id="KW-0012">Acyltransferase</keyword>
<proteinExistence type="inferred from homology"/>
<dbReference type="UniPathway" id="UPA00094"/>
<dbReference type="EC" id="2.3.1.179" evidence="3 11"/>
<reference evidence="15 16" key="1">
    <citation type="submission" date="2015-08" db="EMBL/GenBank/DDBJ databases">
        <title>Complete genome sequence of Rufibacter tibetensis strain 1351t, a radiation-resistant bacterium from tibet plateau.</title>
        <authorList>
            <person name="Dai J."/>
        </authorList>
    </citation>
    <scope>NUCLEOTIDE SEQUENCE [LARGE SCALE GENOMIC DNA]</scope>
    <source>
        <strain evidence="15 16">1351</strain>
    </source>
</reference>
<dbReference type="FunFam" id="3.40.47.10:FF:000018">
    <property type="entry name" value="3-oxoacyl-[acyl-carrier-protein] synthase 2"/>
    <property type="match status" value="1"/>
</dbReference>
<dbReference type="GO" id="GO:0005829">
    <property type="term" value="C:cytosol"/>
    <property type="evidence" value="ECO:0007669"/>
    <property type="project" value="TreeGrafter"/>
</dbReference>
<dbReference type="Pfam" id="PF02801">
    <property type="entry name" value="Ketoacyl-synt_C"/>
    <property type="match status" value="1"/>
</dbReference>
<evidence type="ECO:0000259" key="14">
    <source>
        <dbReference type="PROSITE" id="PS52004"/>
    </source>
</evidence>
<dbReference type="KEGG" id="rti:DC20_06665"/>
<comment type="catalytic activity">
    <reaction evidence="11">
        <text>(9Z)-hexadecenoyl-[ACP] + malonyl-[ACP] + H(+) = 3-oxo-(11Z)-octadecenoyl-[ACP] + holo-[ACP] + CO2</text>
        <dbReference type="Rhea" id="RHEA:55040"/>
        <dbReference type="Rhea" id="RHEA-COMP:9623"/>
        <dbReference type="Rhea" id="RHEA-COMP:9685"/>
        <dbReference type="Rhea" id="RHEA-COMP:10800"/>
        <dbReference type="Rhea" id="RHEA-COMP:14074"/>
        <dbReference type="ChEBI" id="CHEBI:15378"/>
        <dbReference type="ChEBI" id="CHEBI:16526"/>
        <dbReference type="ChEBI" id="CHEBI:64479"/>
        <dbReference type="ChEBI" id="CHEBI:78449"/>
        <dbReference type="ChEBI" id="CHEBI:83989"/>
        <dbReference type="ChEBI" id="CHEBI:138538"/>
        <dbReference type="EC" id="2.3.1.179"/>
    </reaction>
</comment>
<keyword evidence="8" id="KW-0443">Lipid metabolism</keyword>
<dbReference type="SMART" id="SM00825">
    <property type="entry name" value="PKS_KS"/>
    <property type="match status" value="1"/>
</dbReference>
<dbReference type="PANTHER" id="PTHR11712">
    <property type="entry name" value="POLYKETIDE SYNTHASE-RELATED"/>
    <property type="match status" value="1"/>
</dbReference>
<keyword evidence="5 11" id="KW-0444">Lipid biosynthesis</keyword>
<dbReference type="PATRIC" id="fig|512763.3.peg.1475"/>
<dbReference type="SUPFAM" id="SSF53901">
    <property type="entry name" value="Thiolase-like"/>
    <property type="match status" value="2"/>
</dbReference>
<sequence>MKRVVVTGIGALTPIGNTVPDYWQSLINGVSGAAPITRFDASKFKTHFACELKNFNPLDFMPKSEARKNDLYTQYALISVAEAVQMANINFEELNRNRIGVIWGTGHGGIVTFQEQLLEFAAGDGTPRFNPYFVPKMIVDIAAGVISMKYGLRGVNFATVSACASSNTAILEAFNYIKWGKADMIITGGSEASINETGMGGFGALKALSTHNGDPATASRPFDIKRDGFVMGEGAGALILESYDSAVQRNATILAEVVGGGMAADAYHLTGTHPEGEGAYLGMMEALAEANISPEDIDYLNCHATSTPIGDASEVIAVERVFGANTHLHLSATKSMTGHLLGAAGAIEAIACIKAVQENIIPPTINVTEPEPELSAKFDLTLGKAISKEVNYAMSNTFGFGGHIATAIFKKFTA</sequence>
<dbReference type="InterPro" id="IPR000794">
    <property type="entry name" value="Beta-ketoacyl_synthase"/>
</dbReference>
<feature type="active site" description="For beta-ketoacyl synthase activity" evidence="12">
    <location>
        <position position="163"/>
    </location>
</feature>
<dbReference type="GO" id="GO:0006633">
    <property type="term" value="P:fatty acid biosynthetic process"/>
    <property type="evidence" value="ECO:0007669"/>
    <property type="project" value="UniProtKB-UniRule"/>
</dbReference>
<evidence type="ECO:0000256" key="9">
    <source>
        <dbReference type="ARBA" id="ARBA00023160"/>
    </source>
</evidence>
<evidence type="ECO:0000256" key="3">
    <source>
        <dbReference type="ARBA" id="ARBA00012356"/>
    </source>
</evidence>
<dbReference type="CDD" id="cd00834">
    <property type="entry name" value="KAS_I_II"/>
    <property type="match status" value="1"/>
</dbReference>
<evidence type="ECO:0000256" key="13">
    <source>
        <dbReference type="RuleBase" id="RU003694"/>
    </source>
</evidence>
<evidence type="ECO:0000256" key="5">
    <source>
        <dbReference type="ARBA" id="ARBA00022516"/>
    </source>
</evidence>
<evidence type="ECO:0000256" key="4">
    <source>
        <dbReference type="ARBA" id="ARBA00014657"/>
    </source>
</evidence>
<dbReference type="EMBL" id="CP012643">
    <property type="protein sequence ID" value="ALI98709.1"/>
    <property type="molecule type" value="Genomic_DNA"/>
</dbReference>
<comment type="function">
    <text evidence="11">Involved in the type II fatty acid elongation cycle. Catalyzes the elongation of a wide range of acyl-ACP by the addition of two carbons from malonyl-ACP to an acyl acceptor. Can efficiently catalyze the conversion of palmitoleoyl-ACP (cis-hexadec-9-enoyl-ACP) to cis-vaccenoyl-ACP (cis-octadec-11-enoyl-ACP), an essential step in the thermal regulation of fatty acid composition.</text>
</comment>
<evidence type="ECO:0000256" key="1">
    <source>
        <dbReference type="ARBA" id="ARBA00005194"/>
    </source>
</evidence>
<dbReference type="PROSITE" id="PS00606">
    <property type="entry name" value="KS3_1"/>
    <property type="match status" value="1"/>
</dbReference>
<evidence type="ECO:0000256" key="6">
    <source>
        <dbReference type="ARBA" id="ARBA00022679"/>
    </source>
</evidence>
<evidence type="ECO:0000256" key="7">
    <source>
        <dbReference type="ARBA" id="ARBA00022832"/>
    </source>
</evidence>
<name>A0A0P0C1G5_9BACT</name>
<dbReference type="RefSeq" id="WP_062543117.1">
    <property type="nucleotide sequence ID" value="NZ_CP012643.1"/>
</dbReference>
<dbReference type="OrthoDB" id="9808669at2"/>
<dbReference type="STRING" id="512763.DC20_06665"/>
<dbReference type="Proteomes" id="UP000061382">
    <property type="component" value="Chromosome"/>
</dbReference>
<dbReference type="InterPro" id="IPR020841">
    <property type="entry name" value="PKS_Beta-ketoAc_synthase_dom"/>
</dbReference>
<evidence type="ECO:0000256" key="8">
    <source>
        <dbReference type="ARBA" id="ARBA00023098"/>
    </source>
</evidence>
<dbReference type="Gene3D" id="3.40.47.10">
    <property type="match status" value="1"/>
</dbReference>
<evidence type="ECO:0000256" key="10">
    <source>
        <dbReference type="ARBA" id="ARBA00023315"/>
    </source>
</evidence>
<dbReference type="InterPro" id="IPR014031">
    <property type="entry name" value="Ketoacyl_synth_C"/>
</dbReference>
<dbReference type="Pfam" id="PF00109">
    <property type="entry name" value="ketoacyl-synt"/>
    <property type="match status" value="1"/>
</dbReference>
<dbReference type="PIRSF" id="PIRSF000447">
    <property type="entry name" value="KAS_II"/>
    <property type="match status" value="1"/>
</dbReference>
<evidence type="ECO:0000313" key="15">
    <source>
        <dbReference type="EMBL" id="ALI98709.1"/>
    </source>
</evidence>
<keyword evidence="6 11" id="KW-0808">Transferase</keyword>
<dbReference type="NCBIfam" id="TIGR03150">
    <property type="entry name" value="fabF"/>
    <property type="match status" value="1"/>
</dbReference>
<comment type="pathway">
    <text evidence="1 11">Lipid metabolism; fatty acid biosynthesis.</text>
</comment>
<dbReference type="InterPro" id="IPR017568">
    <property type="entry name" value="3-oxoacyl-ACP_synth-2"/>
</dbReference>
<dbReference type="PROSITE" id="PS52004">
    <property type="entry name" value="KS3_2"/>
    <property type="match status" value="1"/>
</dbReference>
<protein>
    <recommendedName>
        <fullName evidence="4 11">3-oxoacyl-[acyl-carrier-protein] synthase 2</fullName>
        <ecNumber evidence="3 11">2.3.1.179</ecNumber>
    </recommendedName>
</protein>
<accession>A0A0P0C1G5</accession>
<evidence type="ECO:0000256" key="11">
    <source>
        <dbReference type="PIRNR" id="PIRNR000447"/>
    </source>
</evidence>
<keyword evidence="7" id="KW-0276">Fatty acid metabolism</keyword>
<keyword evidence="16" id="KW-1185">Reference proteome</keyword>
<feature type="domain" description="Ketosynthase family 3 (KS3)" evidence="14">
    <location>
        <begin position="1"/>
        <end position="411"/>
    </location>
</feature>
<dbReference type="PANTHER" id="PTHR11712:SF336">
    <property type="entry name" value="3-OXOACYL-[ACYL-CARRIER-PROTEIN] SYNTHASE, MITOCHONDRIAL"/>
    <property type="match status" value="1"/>
</dbReference>
<evidence type="ECO:0000313" key="16">
    <source>
        <dbReference type="Proteomes" id="UP000061382"/>
    </source>
</evidence>
<comment type="similarity">
    <text evidence="2 11 13">Belongs to the thiolase-like superfamily. Beta-ketoacyl-ACP synthases family.</text>
</comment>
<dbReference type="InterPro" id="IPR018201">
    <property type="entry name" value="Ketoacyl_synth_AS"/>
</dbReference>
<evidence type="ECO:0000256" key="12">
    <source>
        <dbReference type="PIRSR" id="PIRSR000447-1"/>
    </source>
</evidence>
<comment type="catalytic activity">
    <reaction evidence="11">
        <text>a fatty acyl-[ACP] + malonyl-[ACP] + H(+) = a 3-oxoacyl-[ACP] + holo-[ACP] + CO2</text>
        <dbReference type="Rhea" id="RHEA:22836"/>
        <dbReference type="Rhea" id="RHEA-COMP:9623"/>
        <dbReference type="Rhea" id="RHEA-COMP:9685"/>
        <dbReference type="Rhea" id="RHEA-COMP:9916"/>
        <dbReference type="Rhea" id="RHEA-COMP:14125"/>
        <dbReference type="ChEBI" id="CHEBI:15378"/>
        <dbReference type="ChEBI" id="CHEBI:16526"/>
        <dbReference type="ChEBI" id="CHEBI:64479"/>
        <dbReference type="ChEBI" id="CHEBI:78449"/>
        <dbReference type="ChEBI" id="CHEBI:78776"/>
        <dbReference type="ChEBI" id="CHEBI:138651"/>
    </reaction>
</comment>
<dbReference type="GO" id="GO:0004315">
    <property type="term" value="F:3-oxoacyl-[acyl-carrier-protein] synthase activity"/>
    <property type="evidence" value="ECO:0007669"/>
    <property type="project" value="UniProtKB-UniRule"/>
</dbReference>
<dbReference type="InterPro" id="IPR016039">
    <property type="entry name" value="Thiolase-like"/>
</dbReference>
<dbReference type="NCBIfam" id="NF005589">
    <property type="entry name" value="PRK07314.1"/>
    <property type="match status" value="1"/>
</dbReference>